<dbReference type="PANTHER" id="PTHR30346:SF0">
    <property type="entry name" value="HCA OPERON TRANSCRIPTIONAL ACTIVATOR HCAR"/>
    <property type="match status" value="1"/>
</dbReference>
<comment type="similarity">
    <text evidence="1">Belongs to the LysR transcriptional regulatory family.</text>
</comment>
<dbReference type="EMBL" id="JACHTE010000001">
    <property type="protein sequence ID" value="MBB1087222.1"/>
    <property type="molecule type" value="Genomic_DNA"/>
</dbReference>
<dbReference type="PANTHER" id="PTHR30346">
    <property type="entry name" value="TRANSCRIPTIONAL DUAL REGULATOR HCAR-RELATED"/>
    <property type="match status" value="1"/>
</dbReference>
<dbReference type="Proteomes" id="UP000552587">
    <property type="component" value="Unassembled WGS sequence"/>
</dbReference>
<dbReference type="GO" id="GO:0003700">
    <property type="term" value="F:DNA-binding transcription factor activity"/>
    <property type="evidence" value="ECO:0007669"/>
    <property type="project" value="InterPro"/>
</dbReference>
<dbReference type="InterPro" id="IPR000847">
    <property type="entry name" value="LysR_HTH_N"/>
</dbReference>
<dbReference type="Pfam" id="PF00126">
    <property type="entry name" value="HTH_1"/>
    <property type="match status" value="1"/>
</dbReference>
<evidence type="ECO:0000313" key="7">
    <source>
        <dbReference type="EMBL" id="MBB1087222.1"/>
    </source>
</evidence>
<dbReference type="PRINTS" id="PR00039">
    <property type="entry name" value="HTHLYSR"/>
</dbReference>
<proteinExistence type="inferred from homology"/>
<sequence>MTLKELRCLLAIVEAELNISAAAETMHASQPSLSRHLKLLEDELGFQVLARRGRSIAGITPAGQEVIRLARRIVNDVGNIRAYAANVRGEGAGELNLTMPQTYARHLLPPVLAILTKRYPQLDVRIHHLGEGEPTERLEDSRADMILLSTAGDRVPAGISLPLFSWKRVVMVPRVHPLASLDRPVTLVELARHALVTYDASRRPDSSLRRVLGQAGLRARFACSAQDADLIKVYVRAGLGVGLVGELAVEDADREEFAVLEVESSLPECVAWALVPSGRVLRDYTVDLIRLLAPQLPADDIRRAIDGSARPLWPPPRAWDAGYADVGEPRLGRPPTRTTLNHLPQQSTYLG</sequence>
<dbReference type="SUPFAM" id="SSF53850">
    <property type="entry name" value="Periplasmic binding protein-like II"/>
    <property type="match status" value="1"/>
</dbReference>
<feature type="compositionally biased region" description="Polar residues" evidence="5">
    <location>
        <begin position="336"/>
        <end position="351"/>
    </location>
</feature>
<dbReference type="AlphaFoldDB" id="A0A7W3U1J5"/>
<keyword evidence="8" id="KW-1185">Reference proteome</keyword>
<dbReference type="SUPFAM" id="SSF46785">
    <property type="entry name" value="Winged helix' DNA-binding domain"/>
    <property type="match status" value="1"/>
</dbReference>
<evidence type="ECO:0000256" key="4">
    <source>
        <dbReference type="ARBA" id="ARBA00023163"/>
    </source>
</evidence>
<comment type="caution">
    <text evidence="7">The sequence shown here is derived from an EMBL/GenBank/DDBJ whole genome shotgun (WGS) entry which is preliminary data.</text>
</comment>
<gene>
    <name evidence="7" type="ORF">H4F99_01830</name>
</gene>
<dbReference type="RefSeq" id="WP_182667998.1">
    <property type="nucleotide sequence ID" value="NZ_JACHTE010000001.1"/>
</dbReference>
<reference evidence="7 8" key="1">
    <citation type="submission" date="2020-07" db="EMBL/GenBank/DDBJ databases">
        <authorList>
            <person name="Xu S."/>
            <person name="Li A."/>
        </authorList>
    </citation>
    <scope>NUCLEOTIDE SEQUENCE [LARGE SCALE GENOMIC DNA]</scope>
    <source>
        <strain evidence="7 8">SG-8</strain>
    </source>
</reference>
<feature type="domain" description="HTH lysR-type" evidence="6">
    <location>
        <begin position="1"/>
        <end position="59"/>
    </location>
</feature>
<evidence type="ECO:0000313" key="8">
    <source>
        <dbReference type="Proteomes" id="UP000552587"/>
    </source>
</evidence>
<evidence type="ECO:0000256" key="5">
    <source>
        <dbReference type="SAM" id="MobiDB-lite"/>
    </source>
</evidence>
<dbReference type="InterPro" id="IPR036388">
    <property type="entry name" value="WH-like_DNA-bd_sf"/>
</dbReference>
<keyword evidence="3" id="KW-0238">DNA-binding</keyword>
<dbReference type="InterPro" id="IPR036390">
    <property type="entry name" value="WH_DNA-bd_sf"/>
</dbReference>
<evidence type="ECO:0000259" key="6">
    <source>
        <dbReference type="PROSITE" id="PS50931"/>
    </source>
</evidence>
<dbReference type="PROSITE" id="PS50931">
    <property type="entry name" value="HTH_LYSR"/>
    <property type="match status" value="1"/>
</dbReference>
<keyword evidence="4" id="KW-0804">Transcription</keyword>
<dbReference type="Gene3D" id="3.40.190.10">
    <property type="entry name" value="Periplasmic binding protein-like II"/>
    <property type="match status" value="2"/>
</dbReference>
<name>A0A7W3U1J5_9GAMM</name>
<organism evidence="7 8">
    <name type="scientific">Marilutibacter penaei</name>
    <dbReference type="NCBI Taxonomy" id="2759900"/>
    <lineage>
        <taxon>Bacteria</taxon>
        <taxon>Pseudomonadati</taxon>
        <taxon>Pseudomonadota</taxon>
        <taxon>Gammaproteobacteria</taxon>
        <taxon>Lysobacterales</taxon>
        <taxon>Lysobacteraceae</taxon>
        <taxon>Marilutibacter</taxon>
    </lineage>
</organism>
<dbReference type="GO" id="GO:0003677">
    <property type="term" value="F:DNA binding"/>
    <property type="evidence" value="ECO:0007669"/>
    <property type="project" value="UniProtKB-KW"/>
</dbReference>
<dbReference type="GO" id="GO:0032993">
    <property type="term" value="C:protein-DNA complex"/>
    <property type="evidence" value="ECO:0007669"/>
    <property type="project" value="TreeGrafter"/>
</dbReference>
<feature type="region of interest" description="Disordered" evidence="5">
    <location>
        <begin position="324"/>
        <end position="351"/>
    </location>
</feature>
<evidence type="ECO:0000256" key="3">
    <source>
        <dbReference type="ARBA" id="ARBA00023125"/>
    </source>
</evidence>
<dbReference type="InterPro" id="IPR005119">
    <property type="entry name" value="LysR_subst-bd"/>
</dbReference>
<evidence type="ECO:0000256" key="1">
    <source>
        <dbReference type="ARBA" id="ARBA00009437"/>
    </source>
</evidence>
<evidence type="ECO:0000256" key="2">
    <source>
        <dbReference type="ARBA" id="ARBA00023015"/>
    </source>
</evidence>
<dbReference type="Gene3D" id="1.10.10.10">
    <property type="entry name" value="Winged helix-like DNA-binding domain superfamily/Winged helix DNA-binding domain"/>
    <property type="match status" value="1"/>
</dbReference>
<dbReference type="Pfam" id="PF03466">
    <property type="entry name" value="LysR_substrate"/>
    <property type="match status" value="1"/>
</dbReference>
<keyword evidence="2" id="KW-0805">Transcription regulation</keyword>
<accession>A0A7W3U1J5</accession>
<protein>
    <submittedName>
        <fullName evidence="7">LysR family transcriptional regulator</fullName>
    </submittedName>
</protein>